<dbReference type="Pfam" id="PF00059">
    <property type="entry name" value="Lectin_C"/>
    <property type="match status" value="2"/>
</dbReference>
<evidence type="ECO:0000313" key="2">
    <source>
        <dbReference type="EMBL" id="PFX14916.1"/>
    </source>
</evidence>
<dbReference type="InterPro" id="IPR016186">
    <property type="entry name" value="C-type_lectin-like/link_sf"/>
</dbReference>
<dbReference type="SUPFAM" id="SSF56436">
    <property type="entry name" value="C-type lectin-like"/>
    <property type="match status" value="2"/>
</dbReference>
<sequence>MIVFKEPVPNKALNGHVIRQEKVFDEGSCRVFCYLEPNCVSINVGPQEDGGRICELNSKTDDSLSHSAVLQKNRYTYFGIENPCHSNPCAGEGKSCQAGFTDKGFRCVCRETGEEENCKVCPPNWKSYGTSCYAVFATKLSWRDGEAHCNSMDARLVKITSENEVAFIRGDDLGANSQNTAYWIGLYEKEFNNHWKWSDGSELGVFTDWNLGEPNLASKACAVLFDGKWRDRGCSDEYELISKGLTNSARKKGLLLHCAGSEVQELFETQQDPGPPADVGEDNADEYPKALRTLDAHFSARLNEPYERHVFRDLRQEGGETIDQFITRLRHQAENRNWDNTDEPIRDQVIDKCRSDDFRRKLLLKGTHLTLEKVNKRFCPPDVPDKRRSNVNSIDDDNLRVESDDDEYAFTVGSGTGGVINLLVGRNSVRRLIDSGVSTNVIDKGAWEEPRSQKIECKSYRCKKKLYAYGSSVPLKVIGCFEARVVLGDKVCEAEFGVIDGTRQPLLRRGTAIKLGVLQIGSSINSVSSDIVEEFKDCFTGVGKLKGYQLKLHLKENVAPVVQPLRRPPFNLREKIEKKLDELENMDIIEKVNSPSQWVSLVVVVPKPNGEGRLCVDMRQANCAVERERYPIPTIDEVLQDMNNSKVFSKLDLRWGAPEKYQQIIQQTLQGIEGVHNISDDIIVHGATHDEHDERLRKVMMRVRECGLTLNLEKCQFSMSKLTFMGHVLSSRGVGVATGKEKAVVDAREPESVSEVRSFLSLVNYSGRFIPNLATLSEPLRRLTKKDVVFQWGSEQAAAFQKLKNELARAEVLGYYDKDAETRVITDASPVGLGAVLAQKQQGEFRVIMYASRSLTDAERRYSQTEREALANSSRPPARIESWVLRMQVFDYTIEYKHGSENIADSQSRLSCYHSLDEEKTRNVAEEYVRFIAQTATPKAMTTREVEEHSHRDAELSEVRRCIREGVWNNKECVKYIPVKDELCAIGKVVLRGTRIVIPQTLRQQVLAIAHEGHVGIVATKLRLRTKNYCLGDPCPGENSVCQVGFTERGFRCEFLVQCSEGFLQGEASLSGSCYKLITELETWNNAEAKCRSFGAHLVKIESAFENSFLTRTFFKGKSGTYWIGLSDQVHEGRWIWTDGSSLEADDYSPWGRDNPNDLGGTQNCGQIVKGDFNLGFFRFRDYEDGEWNDFACDFSLGFICEKKIE</sequence>
<evidence type="ECO:0000259" key="1">
    <source>
        <dbReference type="PROSITE" id="PS50041"/>
    </source>
</evidence>
<dbReference type="FunFam" id="3.30.70.270:FF:000003">
    <property type="entry name" value="Transposon Ty3-G Gag-Pol polyprotein"/>
    <property type="match status" value="1"/>
</dbReference>
<reference evidence="3" key="1">
    <citation type="journal article" date="2017" name="bioRxiv">
        <title>Comparative analysis of the genomes of Stylophora pistillata and Acropora digitifera provides evidence for extensive differences between species of corals.</title>
        <authorList>
            <person name="Voolstra C.R."/>
            <person name="Li Y."/>
            <person name="Liew Y.J."/>
            <person name="Baumgarten S."/>
            <person name="Zoccola D."/>
            <person name="Flot J.-F."/>
            <person name="Tambutte S."/>
            <person name="Allemand D."/>
            <person name="Aranda M."/>
        </authorList>
    </citation>
    <scope>NUCLEOTIDE SEQUENCE [LARGE SCALE GENOMIC DNA]</scope>
</reference>
<dbReference type="FunFam" id="3.30.70.270:FF:000026">
    <property type="entry name" value="Transposon Ty3-G Gag-Pol polyprotein"/>
    <property type="match status" value="1"/>
</dbReference>
<dbReference type="STRING" id="50429.A0A2B4RCM9"/>
<dbReference type="PANTHER" id="PTHR37984:SF11">
    <property type="entry name" value="INTEGRASE CATALYTIC DOMAIN-CONTAINING PROTEIN"/>
    <property type="match status" value="1"/>
</dbReference>
<accession>A0A2B4RCM9</accession>
<name>A0A2B4RCM9_STYPI</name>
<dbReference type="CDD" id="cd00037">
    <property type="entry name" value="CLECT"/>
    <property type="match status" value="2"/>
</dbReference>
<dbReference type="OrthoDB" id="2142683at2759"/>
<dbReference type="Gene3D" id="3.10.10.10">
    <property type="entry name" value="HIV Type 1 Reverse Transcriptase, subunit A, domain 1"/>
    <property type="match status" value="1"/>
</dbReference>
<dbReference type="InterPro" id="IPR043128">
    <property type="entry name" value="Rev_trsase/Diguanyl_cyclase"/>
</dbReference>
<protein>
    <submittedName>
        <fullName evidence="2">Transposon Tf2-9 polyprotein</fullName>
    </submittedName>
</protein>
<dbReference type="InterPro" id="IPR000477">
    <property type="entry name" value="RT_dom"/>
</dbReference>
<organism evidence="2 3">
    <name type="scientific">Stylophora pistillata</name>
    <name type="common">Smooth cauliflower coral</name>
    <dbReference type="NCBI Taxonomy" id="50429"/>
    <lineage>
        <taxon>Eukaryota</taxon>
        <taxon>Metazoa</taxon>
        <taxon>Cnidaria</taxon>
        <taxon>Anthozoa</taxon>
        <taxon>Hexacorallia</taxon>
        <taxon>Scleractinia</taxon>
        <taxon>Astrocoeniina</taxon>
        <taxon>Pocilloporidae</taxon>
        <taxon>Stylophora</taxon>
    </lineage>
</organism>
<dbReference type="InterPro" id="IPR016187">
    <property type="entry name" value="CTDL_fold"/>
</dbReference>
<dbReference type="Pfam" id="PF17919">
    <property type="entry name" value="RT_RNaseH_2"/>
    <property type="match status" value="1"/>
</dbReference>
<feature type="domain" description="C-type lectin" evidence="1">
    <location>
        <begin position="128"/>
        <end position="243"/>
    </location>
</feature>
<dbReference type="SMART" id="SM00034">
    <property type="entry name" value="CLECT"/>
    <property type="match status" value="2"/>
</dbReference>
<dbReference type="CDD" id="cd00303">
    <property type="entry name" value="retropepsin_like"/>
    <property type="match status" value="1"/>
</dbReference>
<proteinExistence type="predicted"/>
<dbReference type="CDD" id="cd09274">
    <property type="entry name" value="RNase_HI_RT_Ty3"/>
    <property type="match status" value="1"/>
</dbReference>
<dbReference type="Pfam" id="PF00078">
    <property type="entry name" value="RVT_1"/>
    <property type="match status" value="1"/>
</dbReference>
<dbReference type="PANTHER" id="PTHR37984">
    <property type="entry name" value="PROTEIN CBG26694"/>
    <property type="match status" value="1"/>
</dbReference>
<evidence type="ECO:0000313" key="3">
    <source>
        <dbReference type="Proteomes" id="UP000225706"/>
    </source>
</evidence>
<dbReference type="Gene3D" id="3.30.70.270">
    <property type="match status" value="3"/>
</dbReference>
<feature type="domain" description="C-type lectin" evidence="1">
    <location>
        <begin position="1070"/>
        <end position="1202"/>
    </location>
</feature>
<dbReference type="EMBL" id="LSMT01000710">
    <property type="protein sequence ID" value="PFX14916.1"/>
    <property type="molecule type" value="Genomic_DNA"/>
</dbReference>
<dbReference type="CDD" id="cd01647">
    <property type="entry name" value="RT_LTR"/>
    <property type="match status" value="1"/>
</dbReference>
<dbReference type="Proteomes" id="UP000225706">
    <property type="component" value="Unassembled WGS sequence"/>
</dbReference>
<dbReference type="Gene3D" id="3.10.100.10">
    <property type="entry name" value="Mannose-Binding Protein A, subunit A"/>
    <property type="match status" value="2"/>
</dbReference>
<dbReference type="InterPro" id="IPR043502">
    <property type="entry name" value="DNA/RNA_pol_sf"/>
</dbReference>
<gene>
    <name evidence="2" type="primary">Tf2-9</name>
    <name evidence="2" type="ORF">AWC38_SpisGene20894</name>
</gene>
<keyword evidence="3" id="KW-1185">Reference proteome</keyword>
<dbReference type="SUPFAM" id="SSF56672">
    <property type="entry name" value="DNA/RNA polymerases"/>
    <property type="match status" value="1"/>
</dbReference>
<dbReference type="AlphaFoldDB" id="A0A2B4RCM9"/>
<dbReference type="PROSITE" id="PS50041">
    <property type="entry name" value="C_TYPE_LECTIN_2"/>
    <property type="match status" value="2"/>
</dbReference>
<dbReference type="InterPro" id="IPR001304">
    <property type="entry name" value="C-type_lectin-like"/>
</dbReference>
<comment type="caution">
    <text evidence="2">The sequence shown here is derived from an EMBL/GenBank/DDBJ whole genome shotgun (WGS) entry which is preliminary data.</text>
</comment>
<dbReference type="InterPro" id="IPR041577">
    <property type="entry name" value="RT_RNaseH_2"/>
</dbReference>
<dbReference type="InterPro" id="IPR050951">
    <property type="entry name" value="Retrovirus_Pol_polyprotein"/>
</dbReference>